<feature type="domain" description="Protein kinase" evidence="1">
    <location>
        <begin position="1"/>
        <end position="133"/>
    </location>
</feature>
<organism evidence="2 3">
    <name type="scientific">Astrephomene gubernaculifera</name>
    <dbReference type="NCBI Taxonomy" id="47775"/>
    <lineage>
        <taxon>Eukaryota</taxon>
        <taxon>Viridiplantae</taxon>
        <taxon>Chlorophyta</taxon>
        <taxon>core chlorophytes</taxon>
        <taxon>Chlorophyceae</taxon>
        <taxon>CS clade</taxon>
        <taxon>Chlamydomonadales</taxon>
        <taxon>Astrephomenaceae</taxon>
        <taxon>Astrephomene</taxon>
    </lineage>
</organism>
<dbReference type="InterPro" id="IPR011009">
    <property type="entry name" value="Kinase-like_dom_sf"/>
</dbReference>
<accession>A0AAD3DP46</accession>
<dbReference type="InterPro" id="IPR000719">
    <property type="entry name" value="Prot_kinase_dom"/>
</dbReference>
<comment type="caution">
    <text evidence="2">The sequence shown here is derived from an EMBL/GenBank/DDBJ whole genome shotgun (WGS) entry which is preliminary data.</text>
</comment>
<proteinExistence type="predicted"/>
<dbReference type="PROSITE" id="PS50011">
    <property type="entry name" value="PROTEIN_KINASE_DOM"/>
    <property type="match status" value="1"/>
</dbReference>
<gene>
    <name evidence="2" type="ORF">Agub_g5559</name>
</gene>
<sequence>HVQTVQQVWDSAFHLAELSQRQRHTPPQQLSGRTGSYMYMAPEVYRQEQYNEKVDVFSFGVILFELLSRYQTVCAISLAGTQEEIESYAARVAQGYRPPLPQRWPEPVKQLLAGCWHQDPAQRPSMGEVKAELQRQQREGVPQQMQELCQPPPACGCVVS</sequence>
<feature type="non-terminal residue" evidence="2">
    <location>
        <position position="160"/>
    </location>
</feature>
<dbReference type="AlphaFoldDB" id="A0AAD3DP46"/>
<dbReference type="Gene3D" id="1.10.510.10">
    <property type="entry name" value="Transferase(Phosphotransferase) domain 1"/>
    <property type="match status" value="1"/>
</dbReference>
<keyword evidence="3" id="KW-1185">Reference proteome</keyword>
<evidence type="ECO:0000313" key="3">
    <source>
        <dbReference type="Proteomes" id="UP001054857"/>
    </source>
</evidence>
<name>A0AAD3DP46_9CHLO</name>
<dbReference type="PANTHER" id="PTHR44329:SF289">
    <property type="entry name" value="SERINE_THREONINE-PROTEIN KINASE VIK"/>
    <property type="match status" value="1"/>
</dbReference>
<dbReference type="PANTHER" id="PTHR44329">
    <property type="entry name" value="SERINE/THREONINE-PROTEIN KINASE TNNI3K-RELATED"/>
    <property type="match status" value="1"/>
</dbReference>
<dbReference type="InterPro" id="IPR001245">
    <property type="entry name" value="Ser-Thr/Tyr_kinase_cat_dom"/>
</dbReference>
<dbReference type="SUPFAM" id="SSF56112">
    <property type="entry name" value="Protein kinase-like (PK-like)"/>
    <property type="match status" value="1"/>
</dbReference>
<dbReference type="GO" id="GO:0005524">
    <property type="term" value="F:ATP binding"/>
    <property type="evidence" value="ECO:0007669"/>
    <property type="project" value="InterPro"/>
</dbReference>
<dbReference type="EMBL" id="BMAR01000007">
    <property type="protein sequence ID" value="GFR44342.1"/>
    <property type="molecule type" value="Genomic_DNA"/>
</dbReference>
<evidence type="ECO:0000259" key="1">
    <source>
        <dbReference type="PROSITE" id="PS50011"/>
    </source>
</evidence>
<dbReference type="Pfam" id="PF07714">
    <property type="entry name" value="PK_Tyr_Ser-Thr"/>
    <property type="match status" value="1"/>
</dbReference>
<dbReference type="InterPro" id="IPR051681">
    <property type="entry name" value="Ser/Thr_Kinases-Pseudokinases"/>
</dbReference>
<protein>
    <recommendedName>
        <fullName evidence="1">Protein kinase domain-containing protein</fullName>
    </recommendedName>
</protein>
<dbReference type="Proteomes" id="UP001054857">
    <property type="component" value="Unassembled WGS sequence"/>
</dbReference>
<dbReference type="GO" id="GO:0004674">
    <property type="term" value="F:protein serine/threonine kinase activity"/>
    <property type="evidence" value="ECO:0007669"/>
    <property type="project" value="TreeGrafter"/>
</dbReference>
<evidence type="ECO:0000313" key="2">
    <source>
        <dbReference type="EMBL" id="GFR44342.1"/>
    </source>
</evidence>
<reference evidence="2 3" key="1">
    <citation type="journal article" date="2021" name="Sci. Rep.">
        <title>Genome sequencing of the multicellular alga Astrephomene provides insights into convergent evolution of germ-soma differentiation.</title>
        <authorList>
            <person name="Yamashita S."/>
            <person name="Yamamoto K."/>
            <person name="Matsuzaki R."/>
            <person name="Suzuki S."/>
            <person name="Yamaguchi H."/>
            <person name="Hirooka S."/>
            <person name="Minakuchi Y."/>
            <person name="Miyagishima S."/>
            <person name="Kawachi M."/>
            <person name="Toyoda A."/>
            <person name="Nozaki H."/>
        </authorList>
    </citation>
    <scope>NUCLEOTIDE SEQUENCE [LARGE SCALE GENOMIC DNA]</scope>
    <source>
        <strain evidence="2 3">NIES-4017</strain>
    </source>
</reference>